<dbReference type="SUPFAM" id="SSF48371">
    <property type="entry name" value="ARM repeat"/>
    <property type="match status" value="1"/>
</dbReference>
<dbReference type="AlphaFoldDB" id="A0A484HJV6"/>
<accession>A0A484HJV6</accession>
<evidence type="ECO:0008006" key="2">
    <source>
        <dbReference type="Google" id="ProtNLM"/>
    </source>
</evidence>
<dbReference type="InterPro" id="IPR011989">
    <property type="entry name" value="ARM-like"/>
</dbReference>
<evidence type="ECO:0000313" key="1">
    <source>
        <dbReference type="EMBL" id="VEN73864.1"/>
    </source>
</evidence>
<dbReference type="Gene3D" id="1.25.10.10">
    <property type="entry name" value="Leucine-rich Repeat Variant"/>
    <property type="match status" value="1"/>
</dbReference>
<organism evidence="1">
    <name type="scientific">uncultured Desulfobacteraceae bacterium</name>
    <dbReference type="NCBI Taxonomy" id="218296"/>
    <lineage>
        <taxon>Bacteria</taxon>
        <taxon>Pseudomonadati</taxon>
        <taxon>Thermodesulfobacteriota</taxon>
        <taxon>Desulfobacteria</taxon>
        <taxon>Desulfobacterales</taxon>
        <taxon>Desulfobacteraceae</taxon>
        <taxon>environmental samples</taxon>
    </lineage>
</organism>
<reference evidence="1" key="1">
    <citation type="submission" date="2019-01" db="EMBL/GenBank/DDBJ databases">
        <authorList>
            <consortium name="Genoscope - CEA"/>
            <person name="William W."/>
        </authorList>
    </citation>
    <scope>NUCLEOTIDE SEQUENCE</scope>
    <source>
        <strain evidence="1">CR-1</strain>
    </source>
</reference>
<sequence length="225" mass="25176">MAGRESSGRRLKKTVLKQLQEKDFEKGLARIRSLPPRKAVNPLFSFFFHPKPLVRWRAVSAMGAATASLAETDMESARVIMRRLMWSLNDESGGIGWGSPEAMGEIMAQSHALAREYASILIEFTREAGNYIEHPLLQQGVLWGVGRLAGRRPELARDGIGPVSVFLESDDPAKRGLAAWALAPLKFSPEKALLDRLLNDRAELDFYSRGEIRSRPVQWFARAFA</sequence>
<dbReference type="InterPro" id="IPR054701">
    <property type="entry name" value="DVU0298-like"/>
</dbReference>
<dbReference type="NCBIfam" id="NF045662">
    <property type="entry name" value="DVU0298_fam"/>
    <property type="match status" value="1"/>
</dbReference>
<dbReference type="InterPro" id="IPR016024">
    <property type="entry name" value="ARM-type_fold"/>
</dbReference>
<proteinExistence type="predicted"/>
<dbReference type="EMBL" id="CAACVI010000012">
    <property type="protein sequence ID" value="VEN73864.1"/>
    <property type="molecule type" value="Genomic_DNA"/>
</dbReference>
<protein>
    <recommendedName>
        <fullName evidence="2">HEAT repeat domain-containing protein</fullName>
    </recommendedName>
</protein>
<gene>
    <name evidence="1" type="ORF">EPICR_20334</name>
</gene>
<name>A0A484HJV6_9BACT</name>